<evidence type="ECO:0000313" key="3">
    <source>
        <dbReference type="Proteomes" id="UP000250079"/>
    </source>
</evidence>
<dbReference type="Proteomes" id="UP000250079">
    <property type="component" value="Chromosome"/>
</dbReference>
<dbReference type="AlphaFoldDB" id="A0A2Z2NJ66"/>
<proteinExistence type="predicted"/>
<dbReference type="KEGG" id="gai:IMCC3135_06495"/>
<name>A0A2Z2NJ66_9GAMM</name>
<dbReference type="GO" id="GO:0004573">
    <property type="term" value="F:Glc3Man9GlcNAc2 oligosaccharide glucosidase activity"/>
    <property type="evidence" value="ECO:0007669"/>
    <property type="project" value="InterPro"/>
</dbReference>
<dbReference type="InterPro" id="IPR004888">
    <property type="entry name" value="Glycoside_hydrolase_63"/>
</dbReference>
<dbReference type="InterPro" id="IPR008928">
    <property type="entry name" value="6-hairpin_glycosidase_sf"/>
</dbReference>
<reference evidence="2 3" key="1">
    <citation type="submission" date="2016-12" db="EMBL/GenBank/DDBJ databases">
        <authorList>
            <person name="Song W.-J."/>
            <person name="Kurnit D.M."/>
        </authorList>
    </citation>
    <scope>NUCLEOTIDE SEQUENCE [LARGE SCALE GENOMIC DNA]</scope>
    <source>
        <strain evidence="2 3">IMCC3135</strain>
    </source>
</reference>
<feature type="domain" description="Mannosylglycerate hydrolase MGH1-like glycoside hydrolase" evidence="1">
    <location>
        <begin position="693"/>
        <end position="862"/>
    </location>
</feature>
<dbReference type="RefSeq" id="WP_088916848.1">
    <property type="nucleotide sequence ID" value="NZ_CP018632.1"/>
</dbReference>
<accession>A0A2Z2NJ66</accession>
<protein>
    <recommendedName>
        <fullName evidence="1">Mannosylglycerate hydrolase MGH1-like glycoside hydrolase domain-containing protein</fullName>
    </recommendedName>
</protein>
<organism evidence="2 3">
    <name type="scientific">Granulosicoccus antarcticus IMCC3135</name>
    <dbReference type="NCBI Taxonomy" id="1192854"/>
    <lineage>
        <taxon>Bacteria</taxon>
        <taxon>Pseudomonadati</taxon>
        <taxon>Pseudomonadota</taxon>
        <taxon>Gammaproteobacteria</taxon>
        <taxon>Chromatiales</taxon>
        <taxon>Granulosicoccaceae</taxon>
        <taxon>Granulosicoccus</taxon>
    </lineage>
</organism>
<sequence>MNAETRRLKAHAKRKANWKEWGPYLSERAWGTVREDYSTDGKAWDFFPHDHARSRAYRWNEDALAGFCDRNQFLCFGLGLWNGQDPFLKERLYGLSSPEGNHGEDVKELYWYLDSTPTHSYASMRYRYPQQAFPYEQLLHENAQRGYQDREFEITDTQVFADNKFFDITVDYAKANEDDLLITITAHNRGDEKAKLSLVPQLWFRNTWSWGYPQGPQGNITTQPVISHTQGNSLQADHPLLGRYNLHWQGSPELLMTNNDTNTDRLFGVPNETPWVKDAFHRHIVDGEQDAVNPALTGTKAGLHYPLQIDAHSSKTIQLRLCGKSNSKPFAGFKPAMMRRKAEADVFYKQLQSDDLDDERRLIQRQAFAGMLWSKQLYYYNVHQWIHGDPGKPLHREDGRNSHWQHMDNFDVMSMPDKWEYPWYAVWDTAFHTLPLAVVDTAYAKRQLLLITREWYMHSNGQLPAYEWAYGDVNPPVHAWATMRVYSMEKKTTGQGDLQFLESVFQKLLLNFTWWVNQKDSQGNSIFEGGFLGLDNISLFDRSEEPPTGGVLNQSDGTAWMGFFAACMLRMALELARNNPVYQDIATKFFEHYLRISHAMNGTEQIPGLWDETDGFFYDRLDLPDGRSAPLKVRSLVGLMPMIATSILEDDVYREFPDFVRRMNWLVKHRPELAGTMADVDTTGEKNRHLLSFLDETRLRRVLRYLLDEEEFLSPHGIRSLSRFHAEHPFSYTTDTGHELSVGYEPGEGETDLFGGNSNWRGPVWFPINYLLIESLRRYHAFHGQSFTVECPTGSGQMMTLSEVADLLSERLISLFTADESGKRPWCGENQDLQTASDEGMHQFFEYFHGDTGEGLGASHQTGWTGLVALLMQADMQCL</sequence>
<dbReference type="Pfam" id="PF22422">
    <property type="entry name" value="MGH1-like_GH"/>
    <property type="match status" value="2"/>
</dbReference>
<dbReference type="OrthoDB" id="9798687at2"/>
<dbReference type="Gene3D" id="1.50.10.10">
    <property type="match status" value="1"/>
</dbReference>
<dbReference type="InterPro" id="IPR012341">
    <property type="entry name" value="6hp_glycosidase-like_sf"/>
</dbReference>
<evidence type="ECO:0000313" key="2">
    <source>
        <dbReference type="EMBL" id="ASJ71406.1"/>
    </source>
</evidence>
<dbReference type="InterPro" id="IPR054491">
    <property type="entry name" value="MGH1-like_GH"/>
</dbReference>
<dbReference type="EMBL" id="CP018632">
    <property type="protein sequence ID" value="ASJ71406.1"/>
    <property type="molecule type" value="Genomic_DNA"/>
</dbReference>
<dbReference type="GO" id="GO:0009311">
    <property type="term" value="P:oligosaccharide metabolic process"/>
    <property type="evidence" value="ECO:0007669"/>
    <property type="project" value="InterPro"/>
</dbReference>
<keyword evidence="3" id="KW-1185">Reference proteome</keyword>
<dbReference type="PANTHER" id="PTHR10412:SF10">
    <property type="entry name" value="GLYCOSYL HYDROLASE FAMILY 63 C-TERMINAL DOMAIN-CONTAINING PROTEIN"/>
    <property type="match status" value="1"/>
</dbReference>
<gene>
    <name evidence="2" type="ORF">IMCC3135_06495</name>
</gene>
<feature type="domain" description="Mannosylglycerate hydrolase MGH1-like glycoside hydrolase" evidence="1">
    <location>
        <begin position="421"/>
        <end position="655"/>
    </location>
</feature>
<evidence type="ECO:0000259" key="1">
    <source>
        <dbReference type="Pfam" id="PF22422"/>
    </source>
</evidence>
<dbReference type="PANTHER" id="PTHR10412">
    <property type="entry name" value="MANNOSYL-OLIGOSACCHARIDE GLUCOSIDASE"/>
    <property type="match status" value="1"/>
</dbReference>
<dbReference type="SUPFAM" id="SSF48208">
    <property type="entry name" value="Six-hairpin glycosidases"/>
    <property type="match status" value="1"/>
</dbReference>